<accession>A0A0D6P638</accession>
<dbReference type="Proteomes" id="UP000032680">
    <property type="component" value="Unassembled WGS sequence"/>
</dbReference>
<evidence type="ECO:0008006" key="4">
    <source>
        <dbReference type="Google" id="ProtNLM"/>
    </source>
</evidence>
<name>A0A0D6P638_9PROT</name>
<dbReference type="Pfam" id="PF16156">
    <property type="entry name" value="DUF4864"/>
    <property type="match status" value="1"/>
</dbReference>
<dbReference type="InterPro" id="IPR032347">
    <property type="entry name" value="DUF4864"/>
</dbReference>
<proteinExistence type="predicted"/>
<dbReference type="SUPFAM" id="SSF54427">
    <property type="entry name" value="NTF2-like"/>
    <property type="match status" value="1"/>
</dbReference>
<keyword evidence="3" id="KW-1185">Reference proteome</keyword>
<sequence length="142" mass="14818">MLPAAGALAVIAGLGALHASAEDATGPAVRAAVHAVIARQIEAFRHDDGPAAFALASPHIQALFGSADGFMAMVRHAYQPVYRPQSVTFGPIGSEHGQVTQDVDLIGQDGRSARAHYTMEREKDGSWRIDGCALTLGNDVGT</sequence>
<evidence type="ECO:0000313" key="3">
    <source>
        <dbReference type="Proteomes" id="UP000032680"/>
    </source>
</evidence>
<dbReference type="InterPro" id="IPR032710">
    <property type="entry name" value="NTF2-like_dom_sf"/>
</dbReference>
<dbReference type="EMBL" id="BANB01000259">
    <property type="protein sequence ID" value="GAN77225.1"/>
    <property type="molecule type" value="Genomic_DNA"/>
</dbReference>
<gene>
    <name evidence="2" type="ORF">Asru_0259_04</name>
</gene>
<keyword evidence="1" id="KW-0732">Signal</keyword>
<reference evidence="2 3" key="1">
    <citation type="submission" date="2012-11" db="EMBL/GenBank/DDBJ databases">
        <title>Whole genome sequence of Acidisphaera rubrifaciens HS-AP3.</title>
        <authorList>
            <person name="Azuma Y."/>
            <person name="Higashiura N."/>
            <person name="Hirakawa H."/>
            <person name="Matsushita K."/>
        </authorList>
    </citation>
    <scope>NUCLEOTIDE SEQUENCE [LARGE SCALE GENOMIC DNA]</scope>
    <source>
        <strain evidence="2 3">HS-AP3</strain>
    </source>
</reference>
<evidence type="ECO:0000256" key="1">
    <source>
        <dbReference type="SAM" id="SignalP"/>
    </source>
</evidence>
<feature type="signal peptide" evidence="1">
    <location>
        <begin position="1"/>
        <end position="21"/>
    </location>
</feature>
<dbReference type="RefSeq" id="WP_052945186.1">
    <property type="nucleotide sequence ID" value="NZ_BANB01000259.1"/>
</dbReference>
<evidence type="ECO:0000313" key="2">
    <source>
        <dbReference type="EMBL" id="GAN77225.1"/>
    </source>
</evidence>
<protein>
    <recommendedName>
        <fullName evidence="4">DUF4864 domain-containing protein</fullName>
    </recommendedName>
</protein>
<comment type="caution">
    <text evidence="2">The sequence shown here is derived from an EMBL/GenBank/DDBJ whole genome shotgun (WGS) entry which is preliminary data.</text>
</comment>
<feature type="chain" id="PRO_5002309910" description="DUF4864 domain-containing protein" evidence="1">
    <location>
        <begin position="22"/>
        <end position="142"/>
    </location>
</feature>
<organism evidence="2 3">
    <name type="scientific">Acidisphaera rubrifaciens HS-AP3</name>
    <dbReference type="NCBI Taxonomy" id="1231350"/>
    <lineage>
        <taxon>Bacteria</taxon>
        <taxon>Pseudomonadati</taxon>
        <taxon>Pseudomonadota</taxon>
        <taxon>Alphaproteobacteria</taxon>
        <taxon>Acetobacterales</taxon>
        <taxon>Acetobacteraceae</taxon>
        <taxon>Acidisphaera</taxon>
    </lineage>
</organism>
<dbReference type="AlphaFoldDB" id="A0A0D6P638"/>